<reference evidence="2 3" key="1">
    <citation type="submission" date="2014-04" db="EMBL/GenBank/DDBJ databases">
        <authorList>
            <consortium name="DOE Joint Genome Institute"/>
            <person name="Kuo A."/>
            <person name="Kohler A."/>
            <person name="Costa M.D."/>
            <person name="Nagy L.G."/>
            <person name="Floudas D."/>
            <person name="Copeland A."/>
            <person name="Barry K.W."/>
            <person name="Cichocki N."/>
            <person name="Veneault-Fourrey C."/>
            <person name="LaButti K."/>
            <person name="Lindquist E.A."/>
            <person name="Lipzen A."/>
            <person name="Lundell T."/>
            <person name="Morin E."/>
            <person name="Murat C."/>
            <person name="Sun H."/>
            <person name="Tunlid A."/>
            <person name="Henrissat B."/>
            <person name="Grigoriev I.V."/>
            <person name="Hibbett D.S."/>
            <person name="Martin F."/>
            <person name="Nordberg H.P."/>
            <person name="Cantor M.N."/>
            <person name="Hua S.X."/>
        </authorList>
    </citation>
    <scope>NUCLEOTIDE SEQUENCE [LARGE SCALE GENOMIC DNA]</scope>
    <source>
        <strain evidence="2 3">Marx 270</strain>
    </source>
</reference>
<reference evidence="3" key="2">
    <citation type="submission" date="2015-01" db="EMBL/GenBank/DDBJ databases">
        <title>Evolutionary Origins and Diversification of the Mycorrhizal Mutualists.</title>
        <authorList>
            <consortium name="DOE Joint Genome Institute"/>
            <consortium name="Mycorrhizal Genomics Consortium"/>
            <person name="Kohler A."/>
            <person name="Kuo A."/>
            <person name="Nagy L.G."/>
            <person name="Floudas D."/>
            <person name="Copeland A."/>
            <person name="Barry K.W."/>
            <person name="Cichocki N."/>
            <person name="Veneault-Fourrey C."/>
            <person name="LaButti K."/>
            <person name="Lindquist E.A."/>
            <person name="Lipzen A."/>
            <person name="Lundell T."/>
            <person name="Morin E."/>
            <person name="Murat C."/>
            <person name="Riley R."/>
            <person name="Ohm R."/>
            <person name="Sun H."/>
            <person name="Tunlid A."/>
            <person name="Henrissat B."/>
            <person name="Grigoriev I.V."/>
            <person name="Hibbett D.S."/>
            <person name="Martin F."/>
        </authorList>
    </citation>
    <scope>NUCLEOTIDE SEQUENCE [LARGE SCALE GENOMIC DNA]</scope>
    <source>
        <strain evidence="3">Marx 270</strain>
    </source>
</reference>
<protein>
    <submittedName>
        <fullName evidence="2">Uncharacterized protein</fullName>
    </submittedName>
</protein>
<feature type="region of interest" description="Disordered" evidence="1">
    <location>
        <begin position="54"/>
        <end position="78"/>
    </location>
</feature>
<evidence type="ECO:0000313" key="3">
    <source>
        <dbReference type="Proteomes" id="UP000054217"/>
    </source>
</evidence>
<name>A0A0C3NI75_PISTI</name>
<gene>
    <name evidence="2" type="ORF">M404DRAFT_316727</name>
</gene>
<keyword evidence="3" id="KW-1185">Reference proteome</keyword>
<evidence type="ECO:0000313" key="2">
    <source>
        <dbReference type="EMBL" id="KIN95370.1"/>
    </source>
</evidence>
<dbReference type="EMBL" id="KN832069">
    <property type="protein sequence ID" value="KIN95370.1"/>
    <property type="molecule type" value="Genomic_DNA"/>
</dbReference>
<dbReference type="Proteomes" id="UP000054217">
    <property type="component" value="Unassembled WGS sequence"/>
</dbReference>
<dbReference type="InParanoid" id="A0A0C3NI75"/>
<accession>A0A0C3NI75</accession>
<dbReference type="HOGENOM" id="CLU_2622973_0_0_1"/>
<dbReference type="AlphaFoldDB" id="A0A0C3NI75"/>
<evidence type="ECO:0000256" key="1">
    <source>
        <dbReference type="SAM" id="MobiDB-lite"/>
    </source>
</evidence>
<sequence>MVSYQLSDGSLSFFHFSISRSVTVIATTILNLTHKVKLKPGQLRTGTGSVTLYNVQPQHRGNTNYGLSDPRAAGHRLQ</sequence>
<proteinExistence type="predicted"/>
<feature type="compositionally biased region" description="Polar residues" evidence="1">
    <location>
        <begin position="54"/>
        <end position="66"/>
    </location>
</feature>
<organism evidence="2 3">
    <name type="scientific">Pisolithus tinctorius Marx 270</name>
    <dbReference type="NCBI Taxonomy" id="870435"/>
    <lineage>
        <taxon>Eukaryota</taxon>
        <taxon>Fungi</taxon>
        <taxon>Dikarya</taxon>
        <taxon>Basidiomycota</taxon>
        <taxon>Agaricomycotina</taxon>
        <taxon>Agaricomycetes</taxon>
        <taxon>Agaricomycetidae</taxon>
        <taxon>Boletales</taxon>
        <taxon>Sclerodermatineae</taxon>
        <taxon>Pisolithaceae</taxon>
        <taxon>Pisolithus</taxon>
    </lineage>
</organism>